<evidence type="ECO:0000313" key="2">
    <source>
        <dbReference type="EMBL" id="MDN3707387.1"/>
    </source>
</evidence>
<proteinExistence type="predicted"/>
<dbReference type="EMBL" id="JAUFQU010000001">
    <property type="protein sequence ID" value="MDN3707387.1"/>
    <property type="molecule type" value="Genomic_DNA"/>
</dbReference>
<comment type="caution">
    <text evidence="2">The sequence shown here is derived from an EMBL/GenBank/DDBJ whole genome shotgun (WGS) entry which is preliminary data.</text>
</comment>
<dbReference type="RefSeq" id="WP_290363362.1">
    <property type="nucleotide sequence ID" value="NZ_JAUFQU010000001.1"/>
</dbReference>
<reference evidence="3" key="1">
    <citation type="journal article" date="2019" name="Int. J. Syst. Evol. Microbiol.">
        <title>The Global Catalogue of Microorganisms (GCM) 10K type strain sequencing project: providing services to taxonomists for standard genome sequencing and annotation.</title>
        <authorList>
            <consortium name="The Broad Institute Genomics Platform"/>
            <consortium name="The Broad Institute Genome Sequencing Center for Infectious Disease"/>
            <person name="Wu L."/>
            <person name="Ma J."/>
        </authorList>
    </citation>
    <scope>NUCLEOTIDE SEQUENCE [LARGE SCALE GENOMIC DNA]</scope>
    <source>
        <strain evidence="3">CECT 7184</strain>
    </source>
</reference>
<name>A0ABT8CS91_9FLAO</name>
<dbReference type="Gene3D" id="1.25.40.10">
    <property type="entry name" value="Tetratricopeptide repeat domain"/>
    <property type="match status" value="1"/>
</dbReference>
<keyword evidence="3" id="KW-1185">Reference proteome</keyword>
<protein>
    <submittedName>
        <fullName evidence="2">YaiO family outer membrane beta-barrel protein</fullName>
    </submittedName>
</protein>
<dbReference type="Proteomes" id="UP001242368">
    <property type="component" value="Unassembled WGS sequence"/>
</dbReference>
<organism evidence="2 3">
    <name type="scientific">Paenimyroides ceti</name>
    <dbReference type="NCBI Taxonomy" id="395087"/>
    <lineage>
        <taxon>Bacteria</taxon>
        <taxon>Pseudomonadati</taxon>
        <taxon>Bacteroidota</taxon>
        <taxon>Flavobacteriia</taxon>
        <taxon>Flavobacteriales</taxon>
        <taxon>Flavobacteriaceae</taxon>
        <taxon>Paenimyroides</taxon>
    </lineage>
</organism>
<dbReference type="InterPro" id="IPR030887">
    <property type="entry name" value="Beta-barrel_YaiO"/>
</dbReference>
<accession>A0ABT8CS91</accession>
<sequence length="409" mass="47302">MRYFSLILAFLIPMAFYSQESLTTDELYVKARNTAFEEKDYSKAIELAKEALEKAPDYTEISIFLGRLYTWSDDIHSARLVFEGLEKKGIEDEDFFLAYGYLEFWNNNNEKGLSIADKGLEYHPKSEDLLLLKAKIYSTNEPAKAEEAILHVLELNPKNAEARAMYNRIKELNAKNALSVVYNLTHFDKQFDDDWHIVGISYKRVTRFGSVILRGNYANKFGEDGKQIELEAYPRISKTFYLYIGAGYSGDVGIFPKYRTGVSLFANLPKSFEGELGYRQLYFSSNIWMYTASIGKYYKNYWFNLRTYLTPNHKNISHSYTGTVRYYTKGANDYIGIQIGSGISPEQSTNNLLANENFKLKTFKAGCEYTFSVQKLNIFTVSFLYSNQEYRINQTGNQFDFSVGYTRNF</sequence>
<evidence type="ECO:0000259" key="1">
    <source>
        <dbReference type="Pfam" id="PF19413"/>
    </source>
</evidence>
<feature type="domain" description="YaiO beta-barrel" evidence="1">
    <location>
        <begin position="175"/>
        <end position="347"/>
    </location>
</feature>
<dbReference type="SUPFAM" id="SSF48452">
    <property type="entry name" value="TPR-like"/>
    <property type="match status" value="1"/>
</dbReference>
<dbReference type="InterPro" id="IPR011990">
    <property type="entry name" value="TPR-like_helical_dom_sf"/>
</dbReference>
<evidence type="ECO:0000313" key="3">
    <source>
        <dbReference type="Proteomes" id="UP001242368"/>
    </source>
</evidence>
<gene>
    <name evidence="2" type="ORF">QW060_09615</name>
</gene>
<dbReference type="Pfam" id="PF19413">
    <property type="entry name" value="YaiO"/>
    <property type="match status" value="1"/>
</dbReference>
<dbReference type="Pfam" id="PF14559">
    <property type="entry name" value="TPR_19"/>
    <property type="match status" value="1"/>
</dbReference>
<dbReference type="NCBIfam" id="TIGR04390">
    <property type="entry name" value="OMP_YaiO_dom"/>
    <property type="match status" value="1"/>
</dbReference>